<keyword evidence="5" id="KW-1133">Transmembrane helix</keyword>
<evidence type="ECO:0000256" key="6">
    <source>
        <dbReference type="ARBA" id="ARBA00023136"/>
    </source>
</evidence>
<feature type="chain" id="PRO_5035639341" description="Protein sleepless" evidence="9">
    <location>
        <begin position="25"/>
        <end position="138"/>
    </location>
</feature>
<dbReference type="SUPFAM" id="SSF57302">
    <property type="entry name" value="Snake toxin-like"/>
    <property type="match status" value="1"/>
</dbReference>
<evidence type="ECO:0000256" key="8">
    <source>
        <dbReference type="ARBA" id="ARBA00023288"/>
    </source>
</evidence>
<keyword evidence="4 9" id="KW-0732">Signal</keyword>
<dbReference type="InterPro" id="IPR045860">
    <property type="entry name" value="Snake_toxin-like_sf"/>
</dbReference>
<dbReference type="EMBL" id="HBUF01028910">
    <property type="protein sequence ID" value="CAG6613897.1"/>
    <property type="molecule type" value="Transcribed_RNA"/>
</dbReference>
<evidence type="ECO:0000313" key="10">
    <source>
        <dbReference type="EMBL" id="CAG6762955.1"/>
    </source>
</evidence>
<evidence type="ECO:0000256" key="5">
    <source>
        <dbReference type="ARBA" id="ARBA00022989"/>
    </source>
</evidence>
<accession>A0A8D9AD62</accession>
<sequence length="138" mass="15177">MTTIIDKAILTLVLVALGFKGVFSIKCYQCAGFNNTDCSDRLVHEFDTTVYPKDCSHIYGAKYCIKTTGRYGGGIGTKRFCSSLNLGNYCNYISQPGDSLLYRSCVYTCDSDGCNGSDTLCFSIVTLLIALYFTLIRS</sequence>
<dbReference type="InterPro" id="IPR050975">
    <property type="entry name" value="Sleep_regulator"/>
</dbReference>
<keyword evidence="2" id="KW-0336">GPI-anchor</keyword>
<evidence type="ECO:0000256" key="3">
    <source>
        <dbReference type="ARBA" id="ARBA00022692"/>
    </source>
</evidence>
<dbReference type="CDD" id="cd23590">
    <property type="entry name" value="TFP_LU_ECD_Bou"/>
    <property type="match status" value="1"/>
</dbReference>
<keyword evidence="6" id="KW-0472">Membrane</keyword>
<dbReference type="InterPro" id="IPR031424">
    <property type="entry name" value="QVR-like"/>
</dbReference>
<evidence type="ECO:0000256" key="2">
    <source>
        <dbReference type="ARBA" id="ARBA00022622"/>
    </source>
</evidence>
<evidence type="ECO:0008006" key="11">
    <source>
        <dbReference type="Google" id="ProtNLM"/>
    </source>
</evidence>
<feature type="signal peptide" evidence="9">
    <location>
        <begin position="1"/>
        <end position="24"/>
    </location>
</feature>
<keyword evidence="3" id="KW-0812">Transmembrane</keyword>
<evidence type="ECO:0000256" key="9">
    <source>
        <dbReference type="SAM" id="SignalP"/>
    </source>
</evidence>
<evidence type="ECO:0000256" key="1">
    <source>
        <dbReference type="ARBA" id="ARBA00004589"/>
    </source>
</evidence>
<keyword evidence="7" id="KW-0325">Glycoprotein</keyword>
<proteinExistence type="predicted"/>
<keyword evidence="8" id="KW-0449">Lipoprotein</keyword>
<dbReference type="EMBL" id="HBUF01562347">
    <property type="protein sequence ID" value="CAG6762955.1"/>
    <property type="molecule type" value="Transcribed_RNA"/>
</dbReference>
<organism evidence="10">
    <name type="scientific">Cacopsylla melanoneura</name>
    <dbReference type="NCBI Taxonomy" id="428564"/>
    <lineage>
        <taxon>Eukaryota</taxon>
        <taxon>Metazoa</taxon>
        <taxon>Ecdysozoa</taxon>
        <taxon>Arthropoda</taxon>
        <taxon>Hexapoda</taxon>
        <taxon>Insecta</taxon>
        <taxon>Pterygota</taxon>
        <taxon>Neoptera</taxon>
        <taxon>Paraneoptera</taxon>
        <taxon>Hemiptera</taxon>
        <taxon>Sternorrhyncha</taxon>
        <taxon>Psylloidea</taxon>
        <taxon>Psyllidae</taxon>
        <taxon>Psyllinae</taxon>
        <taxon>Cacopsylla</taxon>
    </lineage>
</organism>
<dbReference type="PANTHER" id="PTHR33562:SF18">
    <property type="entry name" value="BOUDIN-RELATED"/>
    <property type="match status" value="1"/>
</dbReference>
<reference evidence="10" key="1">
    <citation type="submission" date="2021-05" db="EMBL/GenBank/DDBJ databases">
        <authorList>
            <person name="Alioto T."/>
            <person name="Alioto T."/>
            <person name="Gomez Garrido J."/>
        </authorList>
    </citation>
    <scope>NUCLEOTIDE SEQUENCE</scope>
</reference>
<protein>
    <recommendedName>
        <fullName evidence="11">Protein sleepless</fullName>
    </recommendedName>
</protein>
<dbReference type="GO" id="GO:0030431">
    <property type="term" value="P:sleep"/>
    <property type="evidence" value="ECO:0007669"/>
    <property type="project" value="InterPro"/>
</dbReference>
<comment type="subcellular location">
    <subcellularLocation>
        <location evidence="1">Membrane</location>
        <topology evidence="1">Lipid-anchor</topology>
        <topology evidence="1">GPI-anchor</topology>
    </subcellularLocation>
</comment>
<evidence type="ECO:0000256" key="7">
    <source>
        <dbReference type="ARBA" id="ARBA00023180"/>
    </source>
</evidence>
<dbReference type="Pfam" id="PF17064">
    <property type="entry name" value="QVR"/>
    <property type="match status" value="1"/>
</dbReference>
<evidence type="ECO:0000256" key="4">
    <source>
        <dbReference type="ARBA" id="ARBA00022729"/>
    </source>
</evidence>
<name>A0A8D9AD62_9HEMI</name>
<dbReference type="AlphaFoldDB" id="A0A8D9AD62"/>
<dbReference type="GO" id="GO:0098552">
    <property type="term" value="C:side of membrane"/>
    <property type="evidence" value="ECO:0007669"/>
    <property type="project" value="UniProtKB-KW"/>
</dbReference>
<dbReference type="GO" id="GO:0032222">
    <property type="term" value="P:regulation of synaptic transmission, cholinergic"/>
    <property type="evidence" value="ECO:0007669"/>
    <property type="project" value="InterPro"/>
</dbReference>
<dbReference type="PANTHER" id="PTHR33562">
    <property type="entry name" value="ATILLA, ISOFORM B-RELATED-RELATED"/>
    <property type="match status" value="1"/>
</dbReference>